<reference evidence="1" key="1">
    <citation type="submission" date="2022-03" db="EMBL/GenBank/DDBJ databases">
        <authorList>
            <person name="Martin C."/>
        </authorList>
    </citation>
    <scope>NUCLEOTIDE SEQUENCE</scope>
</reference>
<dbReference type="PANTHER" id="PTHR31497:SF0">
    <property type="entry name" value="AUTOCRINE PROLIFERATION REPRESSOR PROTEIN A"/>
    <property type="match status" value="1"/>
</dbReference>
<dbReference type="InterPro" id="IPR029058">
    <property type="entry name" value="AB_hydrolase_fold"/>
</dbReference>
<dbReference type="Pfam" id="PF10142">
    <property type="entry name" value="PhoPQ_related"/>
    <property type="match status" value="1"/>
</dbReference>
<dbReference type="OrthoDB" id="2020799at2759"/>
<feature type="non-terminal residue" evidence="1">
    <location>
        <position position="1"/>
    </location>
</feature>
<organism evidence="1 2">
    <name type="scientific">Owenia fusiformis</name>
    <name type="common">Polychaete worm</name>
    <dbReference type="NCBI Taxonomy" id="6347"/>
    <lineage>
        <taxon>Eukaryota</taxon>
        <taxon>Metazoa</taxon>
        <taxon>Spiralia</taxon>
        <taxon>Lophotrochozoa</taxon>
        <taxon>Annelida</taxon>
        <taxon>Polychaeta</taxon>
        <taxon>Sedentaria</taxon>
        <taxon>Canalipalpata</taxon>
        <taxon>Sabellida</taxon>
        <taxon>Oweniida</taxon>
        <taxon>Oweniidae</taxon>
        <taxon>Owenia</taxon>
    </lineage>
</organism>
<gene>
    <name evidence="1" type="ORF">OFUS_LOCUS10443</name>
</gene>
<dbReference type="Gene3D" id="3.40.50.1820">
    <property type="entry name" value="alpha/beta hydrolase"/>
    <property type="match status" value="1"/>
</dbReference>
<comment type="caution">
    <text evidence="1">The sequence shown here is derived from an EMBL/GenBank/DDBJ whole genome shotgun (WGS) entry which is preliminary data.</text>
</comment>
<evidence type="ECO:0000313" key="2">
    <source>
        <dbReference type="Proteomes" id="UP000749559"/>
    </source>
</evidence>
<sequence length="520" mass="59438">NLFCFQYIVLVIQFNMLFLIFILSAGSFVEADPRINCTTCNFTRTPLDDYVYANDDSWDINVLSSEPGALSRVDILNFTSLSWKTDFSNFTSWWHYLVVVTPSEHSYLNKGLLFLGGGSRNEELADVTSDPDYDLVVTFAELTGSTCGYLKGLPNQPVEFLNEDPRVARGDDASIAYTWRRYLVEENAANPDTLMQFPMVKAAIRGLDAMTFHAQRVDPRTLLDEFVIVGSGIRGWVAWLAAAMDTRITGVVPLTATIPNFQQGMKQQYRSFGGWSYALRDYFELDITRQLDTPNMATLESLIDPMRYNSRYANVSKMVVAAASDEFYAVDVSSTFYNQLQGGKLFWMVDNTDHALNNRQVETAAQIEAFYDSVLQNHPIADYRYEFVENVTTGSGEIRLFTDTQPTLIRGFYADTEAPHYRRDFRWAYYDDERGNYTERSIFFEWVQDNNVDVETDDSGNQYYSLEYNIPANGWRAFYIEAAFTTPSLSTIYKSTEVYVIPETYPFPQCSGQNCYGRIV</sequence>
<dbReference type="AlphaFoldDB" id="A0A8J1T6E0"/>
<protein>
    <submittedName>
        <fullName evidence="1">Uncharacterized protein</fullName>
    </submittedName>
</protein>
<accession>A0A8J1T6E0</accession>
<dbReference type="InterPro" id="IPR009199">
    <property type="entry name" value="PhoPQ-act_pathogen-rel_PqaA"/>
</dbReference>
<dbReference type="SUPFAM" id="SSF53474">
    <property type="entry name" value="alpha/beta-Hydrolases"/>
    <property type="match status" value="1"/>
</dbReference>
<name>A0A8J1T6E0_OWEFU</name>
<dbReference type="PANTHER" id="PTHR31497">
    <property type="entry name" value="AUTOCRINE PROLIFERATION REPRESSOR PROTEIN A"/>
    <property type="match status" value="1"/>
</dbReference>
<keyword evidence="2" id="KW-1185">Reference proteome</keyword>
<dbReference type="Proteomes" id="UP000749559">
    <property type="component" value="Unassembled WGS sequence"/>
</dbReference>
<dbReference type="EMBL" id="CAIIXF020000005">
    <property type="protein sequence ID" value="CAH1784204.1"/>
    <property type="molecule type" value="Genomic_DNA"/>
</dbReference>
<evidence type="ECO:0000313" key="1">
    <source>
        <dbReference type="EMBL" id="CAH1784204.1"/>
    </source>
</evidence>
<proteinExistence type="predicted"/>